<dbReference type="Pfam" id="PF08546">
    <property type="entry name" value="ApbA_C"/>
    <property type="match status" value="1"/>
</dbReference>
<dbReference type="Proteomes" id="UP001501414">
    <property type="component" value="Unassembled WGS sequence"/>
</dbReference>
<evidence type="ECO:0000259" key="3">
    <source>
        <dbReference type="Pfam" id="PF08546"/>
    </source>
</evidence>
<accession>A0ABP4IC01</accession>
<dbReference type="Pfam" id="PF02558">
    <property type="entry name" value="ApbA"/>
    <property type="match status" value="1"/>
</dbReference>
<gene>
    <name evidence="4" type="ORF">GCM10009613_13260</name>
</gene>
<dbReference type="SUPFAM" id="SSF51735">
    <property type="entry name" value="NAD(P)-binding Rossmann-fold domains"/>
    <property type="match status" value="1"/>
</dbReference>
<dbReference type="Gene3D" id="1.10.1040.10">
    <property type="entry name" value="N-(1-d-carboxylethyl)-l-norvaline Dehydrogenase, domain 2"/>
    <property type="match status" value="1"/>
</dbReference>
<reference evidence="5" key="1">
    <citation type="journal article" date="2019" name="Int. J. Syst. Evol. Microbiol.">
        <title>The Global Catalogue of Microorganisms (GCM) 10K type strain sequencing project: providing services to taxonomists for standard genome sequencing and annotation.</title>
        <authorList>
            <consortium name="The Broad Institute Genomics Platform"/>
            <consortium name="The Broad Institute Genome Sequencing Center for Infectious Disease"/>
            <person name="Wu L."/>
            <person name="Ma J."/>
        </authorList>
    </citation>
    <scope>NUCLEOTIDE SEQUENCE [LARGE SCALE GENOMIC DNA]</scope>
    <source>
        <strain evidence="5">JCM 11896</strain>
    </source>
</reference>
<dbReference type="PANTHER" id="PTHR21708:SF26">
    <property type="entry name" value="2-DEHYDROPANTOATE 2-REDUCTASE"/>
    <property type="match status" value="1"/>
</dbReference>
<dbReference type="EMBL" id="BAAAJK010000005">
    <property type="protein sequence ID" value="GAA1383613.1"/>
    <property type="molecule type" value="Genomic_DNA"/>
</dbReference>
<feature type="region of interest" description="Disordered" evidence="1">
    <location>
        <begin position="319"/>
        <end position="338"/>
    </location>
</feature>
<feature type="domain" description="Ketopantoate reductase N-terminal" evidence="2">
    <location>
        <begin position="4"/>
        <end position="153"/>
    </location>
</feature>
<dbReference type="InterPro" id="IPR013328">
    <property type="entry name" value="6PGD_dom2"/>
</dbReference>
<protein>
    <recommendedName>
        <fullName evidence="6">2-dehydropantoate 2-reductase</fullName>
    </recommendedName>
</protein>
<evidence type="ECO:0000313" key="4">
    <source>
        <dbReference type="EMBL" id="GAA1383613.1"/>
    </source>
</evidence>
<dbReference type="PANTHER" id="PTHR21708">
    <property type="entry name" value="PROBABLE 2-DEHYDROPANTOATE 2-REDUCTASE"/>
    <property type="match status" value="1"/>
</dbReference>
<evidence type="ECO:0000259" key="2">
    <source>
        <dbReference type="Pfam" id="PF02558"/>
    </source>
</evidence>
<organism evidence="4 5">
    <name type="scientific">Pseudonocardia kongjuensis</name>
    <dbReference type="NCBI Taxonomy" id="102227"/>
    <lineage>
        <taxon>Bacteria</taxon>
        <taxon>Bacillati</taxon>
        <taxon>Actinomycetota</taxon>
        <taxon>Actinomycetes</taxon>
        <taxon>Pseudonocardiales</taxon>
        <taxon>Pseudonocardiaceae</taxon>
        <taxon>Pseudonocardia</taxon>
    </lineage>
</organism>
<dbReference type="InterPro" id="IPR036291">
    <property type="entry name" value="NAD(P)-bd_dom_sf"/>
</dbReference>
<feature type="domain" description="Ketopantoate reductase C-terminal" evidence="3">
    <location>
        <begin position="178"/>
        <end position="305"/>
    </location>
</feature>
<comment type="caution">
    <text evidence="4">The sequence shown here is derived from an EMBL/GenBank/DDBJ whole genome shotgun (WGS) entry which is preliminary data.</text>
</comment>
<evidence type="ECO:0008006" key="6">
    <source>
        <dbReference type="Google" id="ProtNLM"/>
    </source>
</evidence>
<keyword evidence="5" id="KW-1185">Reference proteome</keyword>
<dbReference type="SUPFAM" id="SSF48179">
    <property type="entry name" value="6-phosphogluconate dehydrogenase C-terminal domain-like"/>
    <property type="match status" value="1"/>
</dbReference>
<dbReference type="InterPro" id="IPR008927">
    <property type="entry name" value="6-PGluconate_DH-like_C_sf"/>
</dbReference>
<sequence>MTAVTVVGCGAVGGTLALHLTLAGAEVTVVERDTAHRDAIAARGITVTGADGTATTVRPAAVVDPADPLTGVRCTTVLLAVKSQDTLAAAGWVAPRLTADGHLVSCQNGGNTDVLAGVVGPDRVLGAFVDIAADVVGPGTVRSGGVTRLVVGEPGGGPGHRAAALAALLPEVVQTTDDVRGLIWSKRVLAAMYTLTALVDADTADVIDRHRDLMLAVAAEVRAIAAAEGVTLRDLGYFDPARLADDPGGCLDDLVAWQRGVTKVRVGPFRDIAVRGRRTEAHTELADLRRAAAAHGLPAHHLARLDGQLTELESDRRSFTHDNLRPAEWPAPIGQEIA</sequence>
<proteinExistence type="predicted"/>
<dbReference type="Gene3D" id="3.40.50.720">
    <property type="entry name" value="NAD(P)-binding Rossmann-like Domain"/>
    <property type="match status" value="1"/>
</dbReference>
<dbReference type="InterPro" id="IPR013332">
    <property type="entry name" value="KPR_N"/>
</dbReference>
<dbReference type="InterPro" id="IPR051402">
    <property type="entry name" value="KPR-Related"/>
</dbReference>
<dbReference type="InterPro" id="IPR013752">
    <property type="entry name" value="KPA_reductase"/>
</dbReference>
<name>A0ABP4IC01_9PSEU</name>
<evidence type="ECO:0000313" key="5">
    <source>
        <dbReference type="Proteomes" id="UP001501414"/>
    </source>
</evidence>
<evidence type="ECO:0000256" key="1">
    <source>
        <dbReference type="SAM" id="MobiDB-lite"/>
    </source>
</evidence>